<dbReference type="SUPFAM" id="SSF52540">
    <property type="entry name" value="P-loop containing nucleoside triphosphate hydrolases"/>
    <property type="match status" value="1"/>
</dbReference>
<dbReference type="GO" id="GO:0005737">
    <property type="term" value="C:cytoplasm"/>
    <property type="evidence" value="ECO:0007669"/>
    <property type="project" value="TreeGrafter"/>
</dbReference>
<keyword evidence="8" id="KW-1185">Reference proteome</keyword>
<dbReference type="InterPro" id="IPR012676">
    <property type="entry name" value="TGS-like"/>
</dbReference>
<evidence type="ECO:0000256" key="1">
    <source>
        <dbReference type="ARBA" id="ARBA00001946"/>
    </source>
</evidence>
<dbReference type="EMBL" id="KK365142">
    <property type="protein sequence ID" value="KCZ81456.1"/>
    <property type="molecule type" value="Genomic_DNA"/>
</dbReference>
<dbReference type="GO" id="GO:0005524">
    <property type="term" value="F:ATP binding"/>
    <property type="evidence" value="ECO:0007669"/>
    <property type="project" value="UniProtKB-KW"/>
</dbReference>
<dbReference type="GO" id="GO:0046872">
    <property type="term" value="F:metal ion binding"/>
    <property type="evidence" value="ECO:0007669"/>
    <property type="project" value="UniProtKB-KW"/>
</dbReference>
<dbReference type="InterPro" id="IPR023192">
    <property type="entry name" value="TGS-like_dom_sf"/>
</dbReference>
<dbReference type="Gene3D" id="3.10.20.30">
    <property type="match status" value="1"/>
</dbReference>
<reference evidence="7 8" key="2">
    <citation type="submission" date="2014-03" db="EMBL/GenBank/DDBJ databases">
        <title>The Genome Sequence of Anncaliia algerae insect isolate PRA339.</title>
        <authorList>
            <consortium name="The Broad Institute Genome Sequencing Platform"/>
            <consortium name="The Broad Institute Genome Sequencing Center for Infectious Disease"/>
            <person name="Cuomo C."/>
            <person name="Becnel J."/>
            <person name="Sanscrainte N."/>
            <person name="Walker B."/>
            <person name="Young S.K."/>
            <person name="Zeng Q."/>
            <person name="Gargeya S."/>
            <person name="Fitzgerald M."/>
            <person name="Haas B."/>
            <person name="Abouelleil A."/>
            <person name="Alvarado L."/>
            <person name="Arachchi H.M."/>
            <person name="Berlin A.M."/>
            <person name="Chapman S.B."/>
            <person name="Dewar J."/>
            <person name="Goldberg J."/>
            <person name="Griggs A."/>
            <person name="Gujja S."/>
            <person name="Hansen M."/>
            <person name="Howarth C."/>
            <person name="Imamovic A."/>
            <person name="Larimer J."/>
            <person name="McCowan C."/>
            <person name="Murphy C."/>
            <person name="Neiman D."/>
            <person name="Pearson M."/>
            <person name="Priest M."/>
            <person name="Roberts A."/>
            <person name="Saif S."/>
            <person name="Shea T."/>
            <person name="Sisk P."/>
            <person name="Sykes S."/>
            <person name="Wortman J."/>
            <person name="Nusbaum C."/>
            <person name="Birren B."/>
        </authorList>
    </citation>
    <scope>NUCLEOTIDE SEQUENCE [LARGE SCALE GENOMIC DNA]</scope>
    <source>
        <strain evidence="7 8">PRA339</strain>
    </source>
</reference>
<dbReference type="Pfam" id="PF01926">
    <property type="entry name" value="MMR_HSR1"/>
    <property type="match status" value="1"/>
</dbReference>
<dbReference type="InterPro" id="IPR031167">
    <property type="entry name" value="G_OBG"/>
</dbReference>
<dbReference type="SUPFAM" id="SSF81271">
    <property type="entry name" value="TGS-like"/>
    <property type="match status" value="1"/>
</dbReference>
<dbReference type="VEuPathDB" id="MicrosporidiaDB:H312_01128"/>
<evidence type="ECO:0000313" key="7">
    <source>
        <dbReference type="EMBL" id="KCZ81456.1"/>
    </source>
</evidence>
<keyword evidence="5" id="KW-0460">Magnesium</keyword>
<dbReference type="PIRSF" id="PIRSF006641">
    <property type="entry name" value="CHP00092"/>
    <property type="match status" value="1"/>
</dbReference>
<dbReference type="InterPro" id="IPR027417">
    <property type="entry name" value="P-loop_NTPase"/>
</dbReference>
<organism evidence="7 8">
    <name type="scientific">Anncaliia algerae PRA339</name>
    <dbReference type="NCBI Taxonomy" id="1288291"/>
    <lineage>
        <taxon>Eukaryota</taxon>
        <taxon>Fungi</taxon>
        <taxon>Fungi incertae sedis</taxon>
        <taxon>Microsporidia</taxon>
        <taxon>Tubulinosematoidea</taxon>
        <taxon>Tubulinosematidae</taxon>
        <taxon>Anncaliia</taxon>
    </lineage>
</organism>
<dbReference type="PROSITE" id="PS51710">
    <property type="entry name" value="G_OBG"/>
    <property type="match status" value="1"/>
</dbReference>
<name>A0A059F3B2_9MICR</name>
<dbReference type="FunFam" id="3.10.20.30:FF:000029">
    <property type="entry name" value="Obg-like ATPase 1"/>
    <property type="match status" value="1"/>
</dbReference>
<comment type="cofactor">
    <cofactor evidence="1">
        <name>Mg(2+)</name>
        <dbReference type="ChEBI" id="CHEBI:18420"/>
    </cofactor>
</comment>
<evidence type="ECO:0000256" key="2">
    <source>
        <dbReference type="ARBA" id="ARBA00022723"/>
    </source>
</evidence>
<dbReference type="InterPro" id="IPR006073">
    <property type="entry name" value="GTP-bd"/>
</dbReference>
<keyword evidence="2" id="KW-0479">Metal-binding</keyword>
<dbReference type="PRINTS" id="PR00326">
    <property type="entry name" value="GTP1OBG"/>
</dbReference>
<reference evidence="8" key="1">
    <citation type="submission" date="2013-02" db="EMBL/GenBank/DDBJ databases">
        <authorList>
            <consortium name="The Broad Institute Genome Sequencing Platform"/>
            <person name="Cuomo C."/>
            <person name="Becnel J."/>
            <person name="Sanscrainte N."/>
            <person name="Walker B."/>
            <person name="Young S.K."/>
            <person name="Zeng Q."/>
            <person name="Gargeya S."/>
            <person name="Fitzgerald M."/>
            <person name="Haas B."/>
            <person name="Abouelleil A."/>
            <person name="Alvarado L."/>
            <person name="Arachchi H.M."/>
            <person name="Berlin A.M."/>
            <person name="Chapman S.B."/>
            <person name="Dewar J."/>
            <person name="Goldberg J."/>
            <person name="Griggs A."/>
            <person name="Gujja S."/>
            <person name="Hansen M."/>
            <person name="Howarth C."/>
            <person name="Imamovic A."/>
            <person name="Larimer J."/>
            <person name="McCowan C."/>
            <person name="Murphy C."/>
            <person name="Neiman D."/>
            <person name="Pearson M."/>
            <person name="Priest M."/>
            <person name="Roberts A."/>
            <person name="Saif S."/>
            <person name="Shea T."/>
            <person name="Sisk P."/>
            <person name="Sykes S."/>
            <person name="Wortman J."/>
            <person name="Nusbaum C."/>
            <person name="Birren B."/>
        </authorList>
    </citation>
    <scope>NUCLEOTIDE SEQUENCE [LARGE SCALE GENOMIC DNA]</scope>
    <source>
        <strain evidence="8">PRA339</strain>
    </source>
</reference>
<dbReference type="GO" id="GO:0005525">
    <property type="term" value="F:GTP binding"/>
    <property type="evidence" value="ECO:0007669"/>
    <property type="project" value="InterPro"/>
</dbReference>
<dbReference type="HOGENOM" id="CLU_018395_0_1_1"/>
<dbReference type="PANTHER" id="PTHR23305">
    <property type="entry name" value="OBG GTPASE FAMILY"/>
    <property type="match status" value="1"/>
</dbReference>
<dbReference type="PANTHER" id="PTHR23305:SF18">
    <property type="entry name" value="OBG-TYPE G DOMAIN-CONTAINING PROTEIN"/>
    <property type="match status" value="1"/>
</dbReference>
<dbReference type="OrthoDB" id="424823at2759"/>
<dbReference type="Proteomes" id="UP000030655">
    <property type="component" value="Unassembled WGS sequence"/>
</dbReference>
<gene>
    <name evidence="7" type="ORF">H312_01128</name>
</gene>
<proteinExistence type="predicted"/>
<dbReference type="STRING" id="1288291.A0A059F3B2"/>
<dbReference type="AlphaFoldDB" id="A0A059F3B2"/>
<protein>
    <submittedName>
        <fullName evidence="7">GTP-binding protein YchF</fullName>
    </submittedName>
</protein>
<evidence type="ECO:0000256" key="5">
    <source>
        <dbReference type="ARBA" id="ARBA00022842"/>
    </source>
</evidence>
<dbReference type="GO" id="GO:0016887">
    <property type="term" value="F:ATP hydrolysis activity"/>
    <property type="evidence" value="ECO:0007669"/>
    <property type="project" value="InterPro"/>
</dbReference>
<accession>A0A059F3B2</accession>
<feature type="domain" description="OBG-type G" evidence="6">
    <location>
        <begin position="12"/>
        <end position="240"/>
    </location>
</feature>
<dbReference type="Pfam" id="PF06071">
    <property type="entry name" value="YchF-GTPase_C"/>
    <property type="match status" value="1"/>
</dbReference>
<evidence type="ECO:0000259" key="6">
    <source>
        <dbReference type="PROSITE" id="PS51710"/>
    </source>
</evidence>
<dbReference type="Gene3D" id="3.40.50.300">
    <property type="entry name" value="P-loop containing nucleotide triphosphate hydrolases"/>
    <property type="match status" value="1"/>
</dbReference>
<evidence type="ECO:0000256" key="3">
    <source>
        <dbReference type="ARBA" id="ARBA00022741"/>
    </source>
</evidence>
<keyword evidence="4" id="KW-0067">ATP-binding</keyword>
<keyword evidence="3" id="KW-0547">Nucleotide-binding</keyword>
<evidence type="ECO:0000313" key="8">
    <source>
        <dbReference type="Proteomes" id="UP000030655"/>
    </source>
</evidence>
<dbReference type="InterPro" id="IPR013029">
    <property type="entry name" value="YchF_C"/>
</dbReference>
<dbReference type="InterPro" id="IPR004396">
    <property type="entry name" value="ATPase_YchF/OLA1"/>
</dbReference>
<sequence>MNNHLIRSSNNLSMGIVGLPNIGKSTLFNLLTNSDSPVEDYPFCTIEPHISLIIPNDKKLEFLTSLYNPLKSTPFSIKIHDIAGLVKGASEGAGLGNEFLENIRQVDGIIHVIKVFKAEEVKESVEIIKEELRLKDLQIVQSNKKSIPPPLFNKLITILQNKKSIKEESFDKNECKLIIQLNLLTVKNVIYLCNVSPQTYAYIENKKKEINTSKEESLLSKLTIKENLSKNVQNVTETITNVPKQKTFIDSEIKKELQLLKDLKDCNTFLYCKDKINKDLLVERIKECLNIITFYTAGKKEVKGWTISKGTTANYAGKVIHTDFVDNFIALDCIKYSDMVEHKLDCKKLGKLMTKGKTYEVEEGDILEFKIGTKGKKR</sequence>
<evidence type="ECO:0000256" key="4">
    <source>
        <dbReference type="ARBA" id="ARBA00022840"/>
    </source>
</evidence>
<dbReference type="Gene3D" id="1.10.150.300">
    <property type="entry name" value="TGS-like domain"/>
    <property type="match status" value="1"/>
</dbReference>
<dbReference type="InterPro" id="IPR012675">
    <property type="entry name" value="Beta-grasp_dom_sf"/>
</dbReference>